<sequence length="130" mass="14439">MVGSPMQPGFSQGPNCKKLISMYSWGLGRPGFCWVKPRTSGPLGTQQGEEPSFFYSNPSLFTAPPNPVPCFVKHSKRFVAESTFRKALNWIKRIAAACLPGLHKAAEAIWRVLKGFCSSLEQFFKSLIQV</sequence>
<dbReference type="InterPro" id="IPR028067">
    <property type="entry name" value="IL-32"/>
</dbReference>
<comment type="caution">
    <text evidence="1">The sequence shown here is derived from an EMBL/GenBank/DDBJ whole genome shotgun (WGS) entry which is preliminary data.</text>
</comment>
<proteinExistence type="predicted"/>
<dbReference type="Pfam" id="PF15225">
    <property type="entry name" value="IL32"/>
    <property type="match status" value="1"/>
</dbReference>
<dbReference type="OrthoDB" id="10354030at2759"/>
<evidence type="ECO:0000313" key="1">
    <source>
        <dbReference type="EMBL" id="OWK11280.1"/>
    </source>
</evidence>
<accession>A0A212CZ60</accession>
<keyword evidence="2" id="KW-1185">Reference proteome</keyword>
<gene>
    <name evidence="1" type="ORF">Celaphus_00006834</name>
</gene>
<dbReference type="GO" id="GO:0006955">
    <property type="term" value="P:immune response"/>
    <property type="evidence" value="ECO:0007669"/>
    <property type="project" value="InterPro"/>
</dbReference>
<evidence type="ECO:0000313" key="2">
    <source>
        <dbReference type="Proteomes" id="UP000242450"/>
    </source>
</evidence>
<organism evidence="1 2">
    <name type="scientific">Cervus elaphus hippelaphus</name>
    <name type="common">European red deer</name>
    <dbReference type="NCBI Taxonomy" id="46360"/>
    <lineage>
        <taxon>Eukaryota</taxon>
        <taxon>Metazoa</taxon>
        <taxon>Chordata</taxon>
        <taxon>Craniata</taxon>
        <taxon>Vertebrata</taxon>
        <taxon>Euteleostomi</taxon>
        <taxon>Mammalia</taxon>
        <taxon>Eutheria</taxon>
        <taxon>Laurasiatheria</taxon>
        <taxon>Artiodactyla</taxon>
        <taxon>Ruminantia</taxon>
        <taxon>Pecora</taxon>
        <taxon>Cervidae</taxon>
        <taxon>Cervinae</taxon>
        <taxon>Cervus</taxon>
    </lineage>
</organism>
<reference evidence="1 2" key="1">
    <citation type="journal article" date="2018" name="Mol. Genet. Genomics">
        <title>The red deer Cervus elaphus genome CerEla1.0: sequencing, annotating, genes, and chromosomes.</title>
        <authorList>
            <person name="Bana N.A."/>
            <person name="Nyiri A."/>
            <person name="Nagy J."/>
            <person name="Frank K."/>
            <person name="Nagy T."/>
            <person name="Steger V."/>
            <person name="Schiller M."/>
            <person name="Lakatos P."/>
            <person name="Sugar L."/>
            <person name="Horn P."/>
            <person name="Barta E."/>
            <person name="Orosz L."/>
        </authorList>
    </citation>
    <scope>NUCLEOTIDE SEQUENCE [LARGE SCALE GENOMIC DNA]</scope>
    <source>
        <strain evidence="1">Hungarian</strain>
    </source>
</reference>
<dbReference type="EMBL" id="MKHE01000010">
    <property type="protein sequence ID" value="OWK11280.1"/>
    <property type="molecule type" value="Genomic_DNA"/>
</dbReference>
<dbReference type="Proteomes" id="UP000242450">
    <property type="component" value="Chromosome 10"/>
</dbReference>
<dbReference type="AlphaFoldDB" id="A0A212CZ60"/>
<protein>
    <submittedName>
        <fullName evidence="1">Uncharacterized protein</fullName>
    </submittedName>
</protein>
<name>A0A212CZ60_CEREH</name>